<dbReference type="Proteomes" id="UP000308652">
    <property type="component" value="Unassembled WGS sequence"/>
</dbReference>
<dbReference type="Pfam" id="PF09362">
    <property type="entry name" value="DUF1996"/>
    <property type="match status" value="1"/>
</dbReference>
<dbReference type="STRING" id="68775.A0A5C3LTS5"/>
<dbReference type="PANTHER" id="PTHR43662">
    <property type="match status" value="1"/>
</dbReference>
<evidence type="ECO:0000313" key="4">
    <source>
        <dbReference type="EMBL" id="TFK36514.1"/>
    </source>
</evidence>
<name>A0A5C3LTS5_9AGAR</name>
<feature type="domain" description="DUF1996" evidence="3">
    <location>
        <begin position="37"/>
        <end position="266"/>
    </location>
</feature>
<keyword evidence="1" id="KW-0812">Transmembrane</keyword>
<evidence type="ECO:0000259" key="3">
    <source>
        <dbReference type="Pfam" id="PF09362"/>
    </source>
</evidence>
<accession>A0A5C3LTS5</accession>
<dbReference type="PANTHER" id="PTHR43662:SF3">
    <property type="entry name" value="DOMAIN PROTEIN, PUTATIVE (AFU_ORTHOLOGUE AFUA_6G11970)-RELATED"/>
    <property type="match status" value="1"/>
</dbReference>
<feature type="transmembrane region" description="Helical" evidence="1">
    <location>
        <begin position="389"/>
        <end position="410"/>
    </location>
</feature>
<keyword evidence="1" id="KW-1133">Transmembrane helix</keyword>
<evidence type="ECO:0000313" key="5">
    <source>
        <dbReference type="Proteomes" id="UP000308652"/>
    </source>
</evidence>
<keyword evidence="1" id="KW-0472">Membrane</keyword>
<sequence>MMRAALVTVFSYIVMFHQAAAYWLMGANNVITTQRIDPVVYPGVVSSHVHAVLGGSNFGLNVSTSSLRQSECTSIPIVEDKSNYWYPQLYFQWSNGTFTSVSGSAVIYYLFADAPGNTTAFPEDFKMVSGDPNLRTLNASSFAQQAVTFLCLDFNGKSSRYNELPSNRCPSGIRSQINFPSCWDGKNTDSPDHMSHVSFLSTGPDNGTCSDPNFPKTLPRIFLEVYWVTQFFDNFRNQAMTPKQPFVFANGDPTGYGYHADFANGWEAGILERAVDECNCNPYGDPTCCAAKQIFTIDQSKKCFISNTFDEITMGTLATLPGNNPVQDTCYEDFVDPVTPPVLSPVFVYNGTGLTPSGTVATPARTASVSQTAQGSCVRNAGFRSFRPLYSSGIVGIIFLAFGGSIMNLYI</sequence>
<keyword evidence="5" id="KW-1185">Reference proteome</keyword>
<reference evidence="4 5" key="1">
    <citation type="journal article" date="2019" name="Nat. Ecol. Evol.">
        <title>Megaphylogeny resolves global patterns of mushroom evolution.</title>
        <authorList>
            <person name="Varga T."/>
            <person name="Krizsan K."/>
            <person name="Foldi C."/>
            <person name="Dima B."/>
            <person name="Sanchez-Garcia M."/>
            <person name="Sanchez-Ramirez S."/>
            <person name="Szollosi G.J."/>
            <person name="Szarkandi J.G."/>
            <person name="Papp V."/>
            <person name="Albert L."/>
            <person name="Andreopoulos W."/>
            <person name="Angelini C."/>
            <person name="Antonin V."/>
            <person name="Barry K.W."/>
            <person name="Bougher N.L."/>
            <person name="Buchanan P."/>
            <person name="Buyck B."/>
            <person name="Bense V."/>
            <person name="Catcheside P."/>
            <person name="Chovatia M."/>
            <person name="Cooper J."/>
            <person name="Damon W."/>
            <person name="Desjardin D."/>
            <person name="Finy P."/>
            <person name="Geml J."/>
            <person name="Haridas S."/>
            <person name="Hughes K."/>
            <person name="Justo A."/>
            <person name="Karasinski D."/>
            <person name="Kautmanova I."/>
            <person name="Kiss B."/>
            <person name="Kocsube S."/>
            <person name="Kotiranta H."/>
            <person name="LaButti K.M."/>
            <person name="Lechner B.E."/>
            <person name="Liimatainen K."/>
            <person name="Lipzen A."/>
            <person name="Lukacs Z."/>
            <person name="Mihaltcheva S."/>
            <person name="Morgado L.N."/>
            <person name="Niskanen T."/>
            <person name="Noordeloos M.E."/>
            <person name="Ohm R.A."/>
            <person name="Ortiz-Santana B."/>
            <person name="Ovrebo C."/>
            <person name="Racz N."/>
            <person name="Riley R."/>
            <person name="Savchenko A."/>
            <person name="Shiryaev A."/>
            <person name="Soop K."/>
            <person name="Spirin V."/>
            <person name="Szebenyi C."/>
            <person name="Tomsovsky M."/>
            <person name="Tulloss R.E."/>
            <person name="Uehling J."/>
            <person name="Grigoriev I.V."/>
            <person name="Vagvolgyi C."/>
            <person name="Papp T."/>
            <person name="Martin F.M."/>
            <person name="Miettinen O."/>
            <person name="Hibbett D.S."/>
            <person name="Nagy L.G."/>
        </authorList>
    </citation>
    <scope>NUCLEOTIDE SEQUENCE [LARGE SCALE GENOMIC DNA]</scope>
    <source>
        <strain evidence="4 5">CBS 166.37</strain>
    </source>
</reference>
<keyword evidence="2" id="KW-0732">Signal</keyword>
<evidence type="ECO:0000256" key="2">
    <source>
        <dbReference type="SAM" id="SignalP"/>
    </source>
</evidence>
<organism evidence="4 5">
    <name type="scientific">Crucibulum laeve</name>
    <dbReference type="NCBI Taxonomy" id="68775"/>
    <lineage>
        <taxon>Eukaryota</taxon>
        <taxon>Fungi</taxon>
        <taxon>Dikarya</taxon>
        <taxon>Basidiomycota</taxon>
        <taxon>Agaricomycotina</taxon>
        <taxon>Agaricomycetes</taxon>
        <taxon>Agaricomycetidae</taxon>
        <taxon>Agaricales</taxon>
        <taxon>Agaricineae</taxon>
        <taxon>Nidulariaceae</taxon>
        <taxon>Crucibulum</taxon>
    </lineage>
</organism>
<feature type="signal peptide" evidence="2">
    <location>
        <begin position="1"/>
        <end position="21"/>
    </location>
</feature>
<evidence type="ECO:0000256" key="1">
    <source>
        <dbReference type="SAM" id="Phobius"/>
    </source>
</evidence>
<dbReference type="OrthoDB" id="74764at2759"/>
<proteinExistence type="predicted"/>
<gene>
    <name evidence="4" type="ORF">BDQ12DRAFT_686546</name>
</gene>
<dbReference type="EMBL" id="ML213613">
    <property type="protein sequence ID" value="TFK36514.1"/>
    <property type="molecule type" value="Genomic_DNA"/>
</dbReference>
<protein>
    <recommendedName>
        <fullName evidence="3">DUF1996 domain-containing protein</fullName>
    </recommendedName>
</protein>
<feature type="chain" id="PRO_5022853917" description="DUF1996 domain-containing protein" evidence="2">
    <location>
        <begin position="22"/>
        <end position="411"/>
    </location>
</feature>
<dbReference type="InterPro" id="IPR018535">
    <property type="entry name" value="DUF1996"/>
</dbReference>
<dbReference type="AlphaFoldDB" id="A0A5C3LTS5"/>